<name>A0A0J0XM32_9TREE</name>
<dbReference type="Proteomes" id="UP000053611">
    <property type="component" value="Unassembled WGS sequence"/>
</dbReference>
<sequence>MAAVLRGLRWQHAAWAWQECAISLVGLLYTSVALDACHMLQLKLWTTALPHSSCSLAARCALRLRVLRMGGRRPRQSRISYDDALSSQTVRRR</sequence>
<evidence type="ECO:0000313" key="1">
    <source>
        <dbReference type="EMBL" id="KLT42170.1"/>
    </source>
</evidence>
<gene>
    <name evidence="1" type="ORF">CC85DRAFT_285762</name>
</gene>
<dbReference type="RefSeq" id="XP_018278661.1">
    <property type="nucleotide sequence ID" value="XM_018423239.1"/>
</dbReference>
<proteinExistence type="predicted"/>
<keyword evidence="2" id="KW-1185">Reference proteome</keyword>
<accession>A0A0J0XM32</accession>
<dbReference type="GeneID" id="28983842"/>
<dbReference type="AlphaFoldDB" id="A0A0J0XM32"/>
<reference evidence="1 2" key="1">
    <citation type="submission" date="2015-03" db="EMBL/GenBank/DDBJ databases">
        <title>Genomics and transcriptomics of the oil-accumulating basidiomycete yeast T. oleaginosus allow insights into substrate utilization and the diverse evolutionary trajectories of mating systems in fungi.</title>
        <authorList>
            <consortium name="DOE Joint Genome Institute"/>
            <person name="Kourist R."/>
            <person name="Kracht O."/>
            <person name="Bracharz F."/>
            <person name="Lipzen A."/>
            <person name="Nolan M."/>
            <person name="Ohm R."/>
            <person name="Grigoriev I."/>
            <person name="Sun S."/>
            <person name="Heitman J."/>
            <person name="Bruck T."/>
            <person name="Nowrousian M."/>
        </authorList>
    </citation>
    <scope>NUCLEOTIDE SEQUENCE [LARGE SCALE GENOMIC DNA]</scope>
    <source>
        <strain evidence="1 2">IBC0246</strain>
    </source>
</reference>
<evidence type="ECO:0000313" key="2">
    <source>
        <dbReference type="Proteomes" id="UP000053611"/>
    </source>
</evidence>
<dbReference type="EMBL" id="KQ087208">
    <property type="protein sequence ID" value="KLT42170.1"/>
    <property type="molecule type" value="Genomic_DNA"/>
</dbReference>
<organism evidence="1 2">
    <name type="scientific">Cutaneotrichosporon oleaginosum</name>
    <dbReference type="NCBI Taxonomy" id="879819"/>
    <lineage>
        <taxon>Eukaryota</taxon>
        <taxon>Fungi</taxon>
        <taxon>Dikarya</taxon>
        <taxon>Basidiomycota</taxon>
        <taxon>Agaricomycotina</taxon>
        <taxon>Tremellomycetes</taxon>
        <taxon>Trichosporonales</taxon>
        <taxon>Trichosporonaceae</taxon>
        <taxon>Cutaneotrichosporon</taxon>
    </lineage>
</organism>
<protein>
    <submittedName>
        <fullName evidence="1">Uncharacterized protein</fullName>
    </submittedName>
</protein>